<dbReference type="GO" id="GO:0050482">
    <property type="term" value="P:arachidonate secretion"/>
    <property type="evidence" value="ECO:0007669"/>
    <property type="project" value="InterPro"/>
</dbReference>
<keyword evidence="3" id="KW-1185">Reference proteome</keyword>
<evidence type="ECO:0000313" key="2">
    <source>
        <dbReference type="EMBL" id="PFG27582.1"/>
    </source>
</evidence>
<dbReference type="GO" id="GO:0004623">
    <property type="term" value="F:phospholipase A2 activity"/>
    <property type="evidence" value="ECO:0007669"/>
    <property type="project" value="InterPro"/>
</dbReference>
<name>A0A2A9DNN5_9CORY</name>
<organism evidence="2 3">
    <name type="scientific">Corynebacterium renale</name>
    <dbReference type="NCBI Taxonomy" id="1724"/>
    <lineage>
        <taxon>Bacteria</taxon>
        <taxon>Bacillati</taxon>
        <taxon>Actinomycetota</taxon>
        <taxon>Actinomycetes</taxon>
        <taxon>Mycobacteriales</taxon>
        <taxon>Corynebacteriaceae</taxon>
        <taxon>Corynebacterium</taxon>
    </lineage>
</organism>
<feature type="signal peptide" evidence="1">
    <location>
        <begin position="1"/>
        <end position="26"/>
    </location>
</feature>
<sequence>MFRKLAASVAAALLAVGAFNAPPATATENTITDTAADYRASLPPEARIQDAQRSPVVAGSGGYTDAEVEALQEEARLKLASAPIRASRSNCMSIPFNQFQVCGAIKDRYIQQGGPTSWLLWPIGPELRNPDGVGARQQFQNGFIYWHPVTGAHAVSTRVAQVWAAHGWEAGPMGYPRGGEVTSTGRSPVEGDVLDGWLQEFQGGTVYRSKAALGGPLEGVGQHVAVVWGAILERYKAIGGPESVLGFPITDELVASDGVGRYQVFQNGMITWHPAYGAWESFGLVHDLWDMRGGTDSRWEYPVGAPVMDPDVPVTVAQPFSGGQLSIAEEFETAGVRDVGGKEVSNLLIEYLNYHRISLENAIKPAGLASSESLATRSARSVSVCPLPDSSTTDFGGISIPGHYNYWACREWLKELPAYGRHDFCTKSPDQFPAPGRNARFEGACARHDLCMDVADTQGNGYGPCNKTLWKDLHQVCSNNYSVVDLRRNGCFDARDIYFIAVTGYHIGNL</sequence>
<dbReference type="SUPFAM" id="SSF48619">
    <property type="entry name" value="Phospholipase A2, PLA2"/>
    <property type="match status" value="1"/>
</dbReference>
<evidence type="ECO:0000313" key="3">
    <source>
        <dbReference type="Proteomes" id="UP000221653"/>
    </source>
</evidence>
<comment type="caution">
    <text evidence="2">The sequence shown here is derived from an EMBL/GenBank/DDBJ whole genome shotgun (WGS) entry which is preliminary data.</text>
</comment>
<dbReference type="InterPro" id="IPR013207">
    <property type="entry name" value="LGFP"/>
</dbReference>
<protein>
    <submittedName>
        <fullName evidence="2">Uncharacterized protein with LGFP repeats</fullName>
    </submittedName>
</protein>
<dbReference type="GO" id="GO:0006644">
    <property type="term" value="P:phospholipid metabolic process"/>
    <property type="evidence" value="ECO:0007669"/>
    <property type="project" value="InterPro"/>
</dbReference>
<dbReference type="RefSeq" id="WP_098388828.1">
    <property type="nucleotide sequence ID" value="NZ_LS483404.1"/>
</dbReference>
<dbReference type="Proteomes" id="UP000221653">
    <property type="component" value="Unassembled WGS sequence"/>
</dbReference>
<dbReference type="Pfam" id="PF08310">
    <property type="entry name" value="LGFP"/>
    <property type="match status" value="2"/>
</dbReference>
<dbReference type="OrthoDB" id="514320at2"/>
<dbReference type="AlphaFoldDB" id="A0A2A9DNN5"/>
<dbReference type="STRING" id="1724.GCA_001044175_00080"/>
<dbReference type="EMBL" id="PDJF01000001">
    <property type="protein sequence ID" value="PFG27582.1"/>
    <property type="molecule type" value="Genomic_DNA"/>
</dbReference>
<proteinExistence type="predicted"/>
<feature type="chain" id="PRO_5012337535" evidence="1">
    <location>
        <begin position="27"/>
        <end position="510"/>
    </location>
</feature>
<dbReference type="InterPro" id="IPR036444">
    <property type="entry name" value="PLipase_A2_dom_sf"/>
</dbReference>
<reference evidence="2 3" key="1">
    <citation type="submission" date="2017-10" db="EMBL/GenBank/DDBJ databases">
        <title>Sequencing the genomes of 1000 actinobacteria strains.</title>
        <authorList>
            <person name="Klenk H.-P."/>
        </authorList>
    </citation>
    <scope>NUCLEOTIDE SEQUENCE [LARGE SCALE GENOMIC DNA]</scope>
    <source>
        <strain evidence="2 3">DSM 20688</strain>
    </source>
</reference>
<accession>A0A2A9DNN5</accession>
<dbReference type="Gene3D" id="1.20.90.10">
    <property type="entry name" value="Phospholipase A2 domain"/>
    <property type="match status" value="1"/>
</dbReference>
<gene>
    <name evidence="2" type="ORF">ATK06_0652</name>
</gene>
<keyword evidence="1" id="KW-0732">Signal</keyword>
<evidence type="ECO:0000256" key="1">
    <source>
        <dbReference type="SAM" id="SignalP"/>
    </source>
</evidence>